<evidence type="ECO:0000256" key="2">
    <source>
        <dbReference type="ARBA" id="ARBA00022980"/>
    </source>
</evidence>
<dbReference type="AlphaFoldDB" id="A0A0F8WIB9"/>
<sequence length="176" mass="18229">MTVIKKAIVKSYDAATHKADVQIAGSLTVWLDAVRVATNIPSADVVAGRQCTVLFLDPSNQDDALILTIQGATPSGGGGGATTFGPIVRDHAHGLQKKVRKLALKTALSSKQADGKLMVVETASLDAPKTKTLAAVLGKLGLSRALFIDGPQIDANFHRAAANLIGVDVLPQQGAN</sequence>
<comment type="caution">
    <text evidence="4">The sequence shown here is derived from an EMBL/GenBank/DDBJ whole genome shotgun (WGS) entry which is preliminary data.</text>
</comment>
<reference evidence="4" key="1">
    <citation type="journal article" date="2015" name="Nature">
        <title>Complex archaea that bridge the gap between prokaryotes and eukaryotes.</title>
        <authorList>
            <person name="Spang A."/>
            <person name="Saw J.H."/>
            <person name="Jorgensen S.L."/>
            <person name="Zaremba-Niedzwiedzka K."/>
            <person name="Martijn J."/>
            <person name="Lind A.E."/>
            <person name="van Eijk R."/>
            <person name="Schleper C."/>
            <person name="Guy L."/>
            <person name="Ettema T.J."/>
        </authorList>
    </citation>
    <scope>NUCLEOTIDE SEQUENCE</scope>
</reference>
<keyword evidence="3" id="KW-0687">Ribonucleoprotein</keyword>
<evidence type="ECO:0000313" key="4">
    <source>
        <dbReference type="EMBL" id="KKK47910.1"/>
    </source>
</evidence>
<evidence type="ECO:0000256" key="1">
    <source>
        <dbReference type="ARBA" id="ARBA00010528"/>
    </source>
</evidence>
<dbReference type="InterPro" id="IPR013005">
    <property type="entry name" value="Ribosomal_uL4-like"/>
</dbReference>
<dbReference type="GO" id="GO:0003735">
    <property type="term" value="F:structural constituent of ribosome"/>
    <property type="evidence" value="ECO:0007669"/>
    <property type="project" value="InterPro"/>
</dbReference>
<dbReference type="PANTHER" id="PTHR10746:SF6">
    <property type="entry name" value="LARGE RIBOSOMAL SUBUNIT PROTEIN UL4M"/>
    <property type="match status" value="1"/>
</dbReference>
<dbReference type="GO" id="GO:0006412">
    <property type="term" value="P:translation"/>
    <property type="evidence" value="ECO:0007669"/>
    <property type="project" value="InterPro"/>
</dbReference>
<gene>
    <name evidence="4" type="ORF">LCGC14_3150430</name>
</gene>
<feature type="non-terminal residue" evidence="4">
    <location>
        <position position="176"/>
    </location>
</feature>
<comment type="similarity">
    <text evidence="1">Belongs to the universal ribosomal protein uL4 family.</text>
</comment>
<name>A0A0F8WIB9_9ZZZZ</name>
<evidence type="ECO:0000256" key="3">
    <source>
        <dbReference type="ARBA" id="ARBA00023274"/>
    </source>
</evidence>
<proteinExistence type="inferred from homology"/>
<dbReference type="PANTHER" id="PTHR10746">
    <property type="entry name" value="50S RIBOSOMAL PROTEIN L4"/>
    <property type="match status" value="1"/>
</dbReference>
<protein>
    <submittedName>
        <fullName evidence="4">Uncharacterized protein</fullName>
    </submittedName>
</protein>
<accession>A0A0F8WIB9</accession>
<dbReference type="Pfam" id="PF00573">
    <property type="entry name" value="Ribosomal_L4"/>
    <property type="match status" value="1"/>
</dbReference>
<keyword evidence="2" id="KW-0689">Ribosomal protein</keyword>
<dbReference type="GO" id="GO:0005840">
    <property type="term" value="C:ribosome"/>
    <property type="evidence" value="ECO:0007669"/>
    <property type="project" value="UniProtKB-KW"/>
</dbReference>
<dbReference type="InterPro" id="IPR023574">
    <property type="entry name" value="Ribosomal_uL4_dom_sf"/>
</dbReference>
<organism evidence="4">
    <name type="scientific">marine sediment metagenome</name>
    <dbReference type="NCBI Taxonomy" id="412755"/>
    <lineage>
        <taxon>unclassified sequences</taxon>
        <taxon>metagenomes</taxon>
        <taxon>ecological metagenomes</taxon>
    </lineage>
</organism>
<dbReference type="EMBL" id="LAZR01069333">
    <property type="protein sequence ID" value="KKK47910.1"/>
    <property type="molecule type" value="Genomic_DNA"/>
</dbReference>
<dbReference type="InterPro" id="IPR002136">
    <property type="entry name" value="Ribosomal_uL4"/>
</dbReference>
<dbReference type="GO" id="GO:1990904">
    <property type="term" value="C:ribonucleoprotein complex"/>
    <property type="evidence" value="ECO:0007669"/>
    <property type="project" value="UniProtKB-KW"/>
</dbReference>
<dbReference type="Gene3D" id="3.40.1370.10">
    <property type="match status" value="1"/>
</dbReference>
<dbReference type="SUPFAM" id="SSF52166">
    <property type="entry name" value="Ribosomal protein L4"/>
    <property type="match status" value="1"/>
</dbReference>